<dbReference type="GO" id="GO:0044205">
    <property type="term" value="P:'de novo' UMP biosynthetic process"/>
    <property type="evidence" value="ECO:0007669"/>
    <property type="project" value="UniProtKB-UniPathway"/>
</dbReference>
<dbReference type="Proteomes" id="UP000256650">
    <property type="component" value="Unassembled WGS sequence"/>
</dbReference>
<dbReference type="NCBIfam" id="TIGR01036">
    <property type="entry name" value="pyrD_sub2"/>
    <property type="match status" value="1"/>
</dbReference>
<dbReference type="GO" id="GO:0005886">
    <property type="term" value="C:plasma membrane"/>
    <property type="evidence" value="ECO:0007669"/>
    <property type="project" value="TreeGrafter"/>
</dbReference>
<keyword evidence="12" id="KW-0472">Membrane</keyword>
<evidence type="ECO:0000256" key="1">
    <source>
        <dbReference type="ARBA" id="ARBA00001917"/>
    </source>
</evidence>
<evidence type="ECO:0000256" key="9">
    <source>
        <dbReference type="ARBA" id="ARBA00022643"/>
    </source>
</evidence>
<dbReference type="AlphaFoldDB" id="A0A3D8IAV5"/>
<dbReference type="InterPro" id="IPR013785">
    <property type="entry name" value="Aldolase_TIM"/>
</dbReference>
<name>A0A3D8IAV5_9HELI</name>
<feature type="domain" description="Dihydroorotate dehydrogenase catalytic" evidence="15">
    <location>
        <begin position="51"/>
        <end position="338"/>
    </location>
</feature>
<evidence type="ECO:0000259" key="15">
    <source>
        <dbReference type="Pfam" id="PF01180"/>
    </source>
</evidence>
<evidence type="ECO:0000256" key="3">
    <source>
        <dbReference type="ARBA" id="ARBA00004370"/>
    </source>
</evidence>
<dbReference type="Pfam" id="PF01180">
    <property type="entry name" value="DHO_dh"/>
    <property type="match status" value="1"/>
</dbReference>
<evidence type="ECO:0000256" key="10">
    <source>
        <dbReference type="ARBA" id="ARBA00022975"/>
    </source>
</evidence>
<keyword evidence="17" id="KW-1185">Reference proteome</keyword>
<dbReference type="GO" id="GO:0106430">
    <property type="term" value="F:dihydroorotate dehydrogenase (quinone) activity"/>
    <property type="evidence" value="ECO:0007669"/>
    <property type="project" value="UniProtKB-EC"/>
</dbReference>
<dbReference type="PROSITE" id="PS00911">
    <property type="entry name" value="DHODEHASE_1"/>
    <property type="match status" value="1"/>
</dbReference>
<comment type="cofactor">
    <cofactor evidence="1">
        <name>FMN</name>
        <dbReference type="ChEBI" id="CHEBI:58210"/>
    </cofactor>
</comment>
<dbReference type="GeneID" id="82536410"/>
<dbReference type="EMBL" id="NXLS01000012">
    <property type="protein sequence ID" value="RDU61681.1"/>
    <property type="molecule type" value="Genomic_DNA"/>
</dbReference>
<evidence type="ECO:0000256" key="5">
    <source>
        <dbReference type="ARBA" id="ARBA00005359"/>
    </source>
</evidence>
<dbReference type="GO" id="GO:0006207">
    <property type="term" value="P:'de novo' pyrimidine nucleobase biosynthetic process"/>
    <property type="evidence" value="ECO:0007669"/>
    <property type="project" value="UniProtKB-UniRule"/>
</dbReference>
<dbReference type="InterPro" id="IPR001295">
    <property type="entry name" value="Dihydroorotate_DH_CS"/>
</dbReference>
<dbReference type="PANTHER" id="PTHR48109">
    <property type="entry name" value="DIHYDROOROTATE DEHYDROGENASE (QUINONE), MITOCHONDRIAL-RELATED"/>
    <property type="match status" value="1"/>
</dbReference>
<protein>
    <recommendedName>
        <fullName evidence="7 14">Dihydroorotate dehydrogenase (quinone)</fullName>
        <ecNumber evidence="6 14">1.3.5.2</ecNumber>
    </recommendedName>
</protein>
<organism evidence="16 17">
    <name type="scientific">Helicobacter ganmani</name>
    <dbReference type="NCBI Taxonomy" id="60246"/>
    <lineage>
        <taxon>Bacteria</taxon>
        <taxon>Pseudomonadati</taxon>
        <taxon>Campylobacterota</taxon>
        <taxon>Epsilonproteobacteria</taxon>
        <taxon>Campylobacterales</taxon>
        <taxon>Helicobacteraceae</taxon>
        <taxon>Helicobacter</taxon>
    </lineage>
</organism>
<dbReference type="InterPro" id="IPR050074">
    <property type="entry name" value="DHO_dehydrogenase"/>
</dbReference>
<sequence length="356" mass="39493">MLNYQTLRPFIFKTNPETAHTIIEFLSKIAPKIPAFLPFLSYKNCLKDSILMQEIDGMRFYNPVGLAAGFDKNAKMIELLCALGFSHLELGAVTPLAQSGNDKPRLWRHIEEESIQNAMGFNNEGMSMVNAYLKNLFPFVVPLGVNIGKNKITSQEESLKDYLTLARNFAQSSDYLSVNLSSPNTPNLRDLQNINFIQELFSSLCQVYTKPIYLKIAPDLEIDFALSLIEAAIKSGAKGIIATNTTLDYSLVARPQDRGGISGKVLASKSREMLKQIALYLKNTNQKTTLISVGGISNAQEAYTRIRLGANLVQVFSALIFEGPSLVKQINLDLKNFLERDGFNHIGEAVGVDLCN</sequence>
<comment type="catalytic activity">
    <reaction evidence="13">
        <text>(S)-dihydroorotate + a quinone = orotate + a quinol</text>
        <dbReference type="Rhea" id="RHEA:30187"/>
        <dbReference type="ChEBI" id="CHEBI:24646"/>
        <dbReference type="ChEBI" id="CHEBI:30839"/>
        <dbReference type="ChEBI" id="CHEBI:30864"/>
        <dbReference type="ChEBI" id="CHEBI:132124"/>
        <dbReference type="EC" id="1.3.5.2"/>
    </reaction>
</comment>
<reference evidence="16 17" key="1">
    <citation type="submission" date="2018-04" db="EMBL/GenBank/DDBJ databases">
        <title>Novel Campyloabacter and Helicobacter Species and Strains.</title>
        <authorList>
            <person name="Mannion A.J."/>
            <person name="Shen Z."/>
            <person name="Fox J.G."/>
        </authorList>
    </citation>
    <scope>NUCLEOTIDE SEQUENCE [LARGE SCALE GENOMIC DNA]</scope>
    <source>
        <strain evidence="16 17">MIT 99-5101</strain>
    </source>
</reference>
<dbReference type="OrthoDB" id="9802377at2"/>
<dbReference type="InterPro" id="IPR005719">
    <property type="entry name" value="Dihydroorotate_DH_2"/>
</dbReference>
<dbReference type="EC" id="1.3.5.2" evidence="6 14"/>
<dbReference type="UniPathway" id="UPA00070">
    <property type="reaction ID" value="UER00946"/>
</dbReference>
<dbReference type="GO" id="GO:0005737">
    <property type="term" value="C:cytoplasm"/>
    <property type="evidence" value="ECO:0007669"/>
    <property type="project" value="InterPro"/>
</dbReference>
<evidence type="ECO:0000313" key="17">
    <source>
        <dbReference type="Proteomes" id="UP000256650"/>
    </source>
</evidence>
<keyword evidence="10" id="KW-0665">Pyrimidine biosynthesis</keyword>
<dbReference type="PANTHER" id="PTHR48109:SF4">
    <property type="entry name" value="DIHYDROOROTATE DEHYDROGENASE (QUINONE), MITOCHONDRIAL"/>
    <property type="match status" value="1"/>
</dbReference>
<dbReference type="InterPro" id="IPR005720">
    <property type="entry name" value="Dihydroorotate_DH_cat"/>
</dbReference>
<evidence type="ECO:0000256" key="14">
    <source>
        <dbReference type="NCBIfam" id="TIGR01036"/>
    </source>
</evidence>
<evidence type="ECO:0000256" key="12">
    <source>
        <dbReference type="ARBA" id="ARBA00023136"/>
    </source>
</evidence>
<evidence type="ECO:0000256" key="2">
    <source>
        <dbReference type="ARBA" id="ARBA00003125"/>
    </source>
</evidence>
<comment type="similarity">
    <text evidence="5">Belongs to the dihydroorotate dehydrogenase family. Type 2 subfamily.</text>
</comment>
<evidence type="ECO:0000256" key="7">
    <source>
        <dbReference type="ARBA" id="ARBA00018366"/>
    </source>
</evidence>
<evidence type="ECO:0000313" key="16">
    <source>
        <dbReference type="EMBL" id="RDU61681.1"/>
    </source>
</evidence>
<evidence type="ECO:0000256" key="4">
    <source>
        <dbReference type="ARBA" id="ARBA00005161"/>
    </source>
</evidence>
<comment type="caution">
    <text evidence="16">The sequence shown here is derived from an EMBL/GenBank/DDBJ whole genome shotgun (WGS) entry which is preliminary data.</text>
</comment>
<dbReference type="RefSeq" id="WP_115552256.1">
    <property type="nucleotide sequence ID" value="NZ_CAOPYK010000018.1"/>
</dbReference>
<proteinExistence type="inferred from homology"/>
<dbReference type="SUPFAM" id="SSF51395">
    <property type="entry name" value="FMN-linked oxidoreductases"/>
    <property type="match status" value="1"/>
</dbReference>
<evidence type="ECO:0000256" key="13">
    <source>
        <dbReference type="ARBA" id="ARBA00048639"/>
    </source>
</evidence>
<evidence type="ECO:0000256" key="11">
    <source>
        <dbReference type="ARBA" id="ARBA00023002"/>
    </source>
</evidence>
<comment type="subcellular location">
    <subcellularLocation>
        <location evidence="3">Membrane</location>
    </subcellularLocation>
</comment>
<dbReference type="NCBIfam" id="NF003652">
    <property type="entry name" value="PRK05286.2-5"/>
    <property type="match status" value="1"/>
</dbReference>
<gene>
    <name evidence="16" type="ORF">CQA43_08970</name>
</gene>
<keyword evidence="11" id="KW-0560">Oxidoreductase</keyword>
<evidence type="ECO:0000256" key="6">
    <source>
        <dbReference type="ARBA" id="ARBA00012791"/>
    </source>
</evidence>
<keyword evidence="8" id="KW-0285">Flavoprotein</keyword>
<accession>A0A3D8IAV5</accession>
<comment type="function">
    <text evidence="2">Catalyzes the conversion of dihydroorotate to orotate with quinone as electron acceptor.</text>
</comment>
<keyword evidence="9" id="KW-0288">FMN</keyword>
<dbReference type="CDD" id="cd04738">
    <property type="entry name" value="DHOD_2_like"/>
    <property type="match status" value="1"/>
</dbReference>
<evidence type="ECO:0000256" key="8">
    <source>
        <dbReference type="ARBA" id="ARBA00022630"/>
    </source>
</evidence>
<dbReference type="Gene3D" id="3.20.20.70">
    <property type="entry name" value="Aldolase class I"/>
    <property type="match status" value="1"/>
</dbReference>
<comment type="pathway">
    <text evidence="4">Pyrimidine metabolism; UMP biosynthesis via de novo pathway; orotate from (S)-dihydroorotate (quinone route): step 1/1.</text>
</comment>